<sequence length="167" mass="19737">MLLWEYIDAKHLPAIENFECTDEPSIKTYLIEEALKFHEMNLAKTKLFFDRENNLVGFLTLYNDMMQIGRKKRKKHGLSELPSYKWYPAIKLHYMGVDSRFRNKGYGRYILLSALTTAKELSEATGCLFLTVESLMSAVSFYERHEFDRLSINGKYLNMFFKVNELY</sequence>
<keyword evidence="8" id="KW-1185">Reference proteome</keyword>
<evidence type="ECO:0000256" key="2">
    <source>
        <dbReference type="ARBA" id="ARBA00022649"/>
    </source>
</evidence>
<keyword evidence="1" id="KW-0678">Repressor</keyword>
<dbReference type="OrthoDB" id="2973116at2"/>
<feature type="domain" description="N-acetyltransferase" evidence="6">
    <location>
        <begin position="1"/>
        <end position="167"/>
    </location>
</feature>
<comment type="catalytic activity">
    <reaction evidence="5">
        <text>glycyl-tRNA(Gly) + acetyl-CoA = N-acetylglycyl-tRNA(Gly) + CoA + H(+)</text>
        <dbReference type="Rhea" id="RHEA:81867"/>
        <dbReference type="Rhea" id="RHEA-COMP:9683"/>
        <dbReference type="Rhea" id="RHEA-COMP:19766"/>
        <dbReference type="ChEBI" id="CHEBI:15378"/>
        <dbReference type="ChEBI" id="CHEBI:57287"/>
        <dbReference type="ChEBI" id="CHEBI:57288"/>
        <dbReference type="ChEBI" id="CHEBI:78522"/>
        <dbReference type="ChEBI" id="CHEBI:232036"/>
    </reaction>
</comment>
<evidence type="ECO:0000313" key="8">
    <source>
        <dbReference type="Proteomes" id="UP000266482"/>
    </source>
</evidence>
<dbReference type="InterPro" id="IPR000182">
    <property type="entry name" value="GNAT_dom"/>
</dbReference>
<evidence type="ECO:0000256" key="4">
    <source>
        <dbReference type="ARBA" id="ARBA00023315"/>
    </source>
</evidence>
<reference evidence="7 8" key="1">
    <citation type="submission" date="2018-09" db="EMBL/GenBank/DDBJ databases">
        <title>Paenibacillus aracenensis nov. sp. isolated from a cave in southern Spain.</title>
        <authorList>
            <person name="Jurado V."/>
            <person name="Gutierrez-Patricio S."/>
            <person name="Gonzalez-Pimentel J.L."/>
            <person name="Miller A.Z."/>
            <person name="Laiz L."/>
            <person name="Saiz-Jimenez C."/>
        </authorList>
    </citation>
    <scope>NUCLEOTIDE SEQUENCE [LARGE SCALE GENOMIC DNA]</scope>
    <source>
        <strain evidence="7 8">DSM 22867</strain>
    </source>
</reference>
<dbReference type="AlphaFoldDB" id="A0A3A1VED9"/>
<name>A0A3A1VED9_9BACL</name>
<dbReference type="Proteomes" id="UP000266482">
    <property type="component" value="Unassembled WGS sequence"/>
</dbReference>
<dbReference type="PANTHER" id="PTHR36449:SF1">
    <property type="entry name" value="ACETYLTRANSFERASE"/>
    <property type="match status" value="1"/>
</dbReference>
<proteinExistence type="predicted"/>
<evidence type="ECO:0000256" key="3">
    <source>
        <dbReference type="ARBA" id="ARBA00022679"/>
    </source>
</evidence>
<dbReference type="PANTHER" id="PTHR36449">
    <property type="entry name" value="ACETYLTRANSFERASE-RELATED"/>
    <property type="match status" value="1"/>
</dbReference>
<comment type="caution">
    <text evidence="7">The sequence shown here is derived from an EMBL/GenBank/DDBJ whole genome shotgun (WGS) entry which is preliminary data.</text>
</comment>
<dbReference type="Gene3D" id="3.40.630.30">
    <property type="match status" value="1"/>
</dbReference>
<protein>
    <submittedName>
        <fullName evidence="7">GNAT family N-acetyltransferase</fullName>
    </submittedName>
</protein>
<keyword evidence="2" id="KW-1277">Toxin-antitoxin system</keyword>
<dbReference type="RefSeq" id="WP_119598111.1">
    <property type="nucleotide sequence ID" value="NZ_QXQA01000002.1"/>
</dbReference>
<evidence type="ECO:0000313" key="7">
    <source>
        <dbReference type="EMBL" id="RIX59279.1"/>
    </source>
</evidence>
<dbReference type="GO" id="GO:0016747">
    <property type="term" value="F:acyltransferase activity, transferring groups other than amino-acyl groups"/>
    <property type="evidence" value="ECO:0007669"/>
    <property type="project" value="InterPro"/>
</dbReference>
<keyword evidence="4" id="KW-0012">Acyltransferase</keyword>
<gene>
    <name evidence="7" type="ORF">D3P08_03750</name>
</gene>
<organism evidence="7 8">
    <name type="scientific">Paenibacillus nanensis</name>
    <dbReference type="NCBI Taxonomy" id="393251"/>
    <lineage>
        <taxon>Bacteria</taxon>
        <taxon>Bacillati</taxon>
        <taxon>Bacillota</taxon>
        <taxon>Bacilli</taxon>
        <taxon>Bacillales</taxon>
        <taxon>Paenibacillaceae</taxon>
        <taxon>Paenibacillus</taxon>
    </lineage>
</organism>
<dbReference type="SUPFAM" id="SSF55729">
    <property type="entry name" value="Acyl-CoA N-acyltransferases (Nat)"/>
    <property type="match status" value="1"/>
</dbReference>
<dbReference type="Pfam" id="PF00583">
    <property type="entry name" value="Acetyltransf_1"/>
    <property type="match status" value="1"/>
</dbReference>
<accession>A0A3A1VED9</accession>
<evidence type="ECO:0000256" key="5">
    <source>
        <dbReference type="ARBA" id="ARBA00049880"/>
    </source>
</evidence>
<evidence type="ECO:0000256" key="1">
    <source>
        <dbReference type="ARBA" id="ARBA00022491"/>
    </source>
</evidence>
<dbReference type="PROSITE" id="PS51186">
    <property type="entry name" value="GNAT"/>
    <property type="match status" value="1"/>
</dbReference>
<dbReference type="InterPro" id="IPR016181">
    <property type="entry name" value="Acyl_CoA_acyltransferase"/>
</dbReference>
<evidence type="ECO:0000259" key="6">
    <source>
        <dbReference type="PROSITE" id="PS51186"/>
    </source>
</evidence>
<dbReference type="CDD" id="cd04301">
    <property type="entry name" value="NAT_SF"/>
    <property type="match status" value="1"/>
</dbReference>
<dbReference type="EMBL" id="QXQA01000002">
    <property type="protein sequence ID" value="RIX59279.1"/>
    <property type="molecule type" value="Genomic_DNA"/>
</dbReference>
<keyword evidence="3 7" id="KW-0808">Transferase</keyword>